<protein>
    <submittedName>
        <fullName evidence="1">Uncharacterized protein</fullName>
    </submittedName>
</protein>
<gene>
    <name evidence="1" type="ORF">SDC9_38554</name>
</gene>
<dbReference type="EMBL" id="VSSQ01000358">
    <property type="protein sequence ID" value="MPL92453.1"/>
    <property type="molecule type" value="Genomic_DNA"/>
</dbReference>
<comment type="caution">
    <text evidence="1">The sequence shown here is derived from an EMBL/GenBank/DDBJ whole genome shotgun (WGS) entry which is preliminary data.</text>
</comment>
<reference evidence="1" key="1">
    <citation type="submission" date="2019-08" db="EMBL/GenBank/DDBJ databases">
        <authorList>
            <person name="Kucharzyk K."/>
            <person name="Murdoch R.W."/>
            <person name="Higgins S."/>
            <person name="Loffler F."/>
        </authorList>
    </citation>
    <scope>NUCLEOTIDE SEQUENCE</scope>
</reference>
<proteinExistence type="predicted"/>
<sequence>MLATVEHLTSKPLHFVAGGFHLPDSRNETFETSDELHILADIIVHNYPKVMFFTGHCTGETAYVSLKEKLRLQLELFSAGYIWKSIT</sequence>
<evidence type="ECO:0000313" key="1">
    <source>
        <dbReference type="EMBL" id="MPL92453.1"/>
    </source>
</evidence>
<dbReference type="AlphaFoldDB" id="A0A644VPS8"/>
<name>A0A644VPS8_9ZZZZ</name>
<dbReference type="InterPro" id="IPR036866">
    <property type="entry name" value="RibonucZ/Hydroxyglut_hydro"/>
</dbReference>
<accession>A0A644VPS8</accession>
<organism evidence="1">
    <name type="scientific">bioreactor metagenome</name>
    <dbReference type="NCBI Taxonomy" id="1076179"/>
    <lineage>
        <taxon>unclassified sequences</taxon>
        <taxon>metagenomes</taxon>
        <taxon>ecological metagenomes</taxon>
    </lineage>
</organism>
<dbReference type="Gene3D" id="3.60.15.10">
    <property type="entry name" value="Ribonuclease Z/Hydroxyacylglutathione hydrolase-like"/>
    <property type="match status" value="1"/>
</dbReference>